<protein>
    <submittedName>
        <fullName evidence="1">Uncharacterized protein</fullName>
    </submittedName>
</protein>
<proteinExistence type="predicted"/>
<sequence>MKCTEIHFEGYKRLAKAKCNVSPRLLAFVGQNEAGKSSVLGGLAWLTEEGETALAALEELGLRDVLRGFSLCKQLDGRLHVTFEDPDKPQRDPQPFIAAAQALTAATDRLRLQTEVTDDEDAQDKEGNPASWASLASELLDEPDHQWSETDQEMVIVLADWLNETPPNRKRARDPKAAALIRAAAEIEVAEHPADAGLDLMRKRVPKFVAFAEGGRDLPTDTPIHTVVEARTAIANHLRRFDSTGDGISRLD</sequence>
<dbReference type="AlphaFoldDB" id="A0A6N9YQA3"/>
<name>A0A6N9YQA3_9ACTN</name>
<comment type="caution">
    <text evidence="1">The sequence shown here is derived from an EMBL/GenBank/DDBJ whole genome shotgun (WGS) entry which is preliminary data.</text>
</comment>
<dbReference type="Proteomes" id="UP000469185">
    <property type="component" value="Unassembled WGS sequence"/>
</dbReference>
<reference evidence="1 2" key="1">
    <citation type="submission" date="2020-02" db="EMBL/GenBank/DDBJ databases">
        <authorList>
            <person name="Li X.-J."/>
            <person name="Feng X.-M."/>
        </authorList>
    </citation>
    <scope>NUCLEOTIDE SEQUENCE [LARGE SCALE GENOMIC DNA]</scope>
    <source>
        <strain evidence="1 2">CGMCC 4.7225</strain>
    </source>
</reference>
<dbReference type="SUPFAM" id="SSF52540">
    <property type="entry name" value="P-loop containing nucleoside triphosphate hydrolases"/>
    <property type="match status" value="1"/>
</dbReference>
<dbReference type="InterPro" id="IPR027417">
    <property type="entry name" value="P-loop_NTPase"/>
</dbReference>
<evidence type="ECO:0000313" key="1">
    <source>
        <dbReference type="EMBL" id="NED97125.1"/>
    </source>
</evidence>
<dbReference type="RefSeq" id="WP_163819895.1">
    <property type="nucleotide sequence ID" value="NZ_JAAGOB010000009.1"/>
</dbReference>
<organism evidence="1 2">
    <name type="scientific">Phytoactinopolyspora alkaliphila</name>
    <dbReference type="NCBI Taxonomy" id="1783498"/>
    <lineage>
        <taxon>Bacteria</taxon>
        <taxon>Bacillati</taxon>
        <taxon>Actinomycetota</taxon>
        <taxon>Actinomycetes</taxon>
        <taxon>Jiangellales</taxon>
        <taxon>Jiangellaceae</taxon>
        <taxon>Phytoactinopolyspora</taxon>
    </lineage>
</organism>
<accession>A0A6N9YQA3</accession>
<keyword evidence="2" id="KW-1185">Reference proteome</keyword>
<dbReference type="Gene3D" id="3.40.50.300">
    <property type="entry name" value="P-loop containing nucleotide triphosphate hydrolases"/>
    <property type="match status" value="1"/>
</dbReference>
<gene>
    <name evidence="1" type="ORF">G1H11_17645</name>
</gene>
<dbReference type="EMBL" id="JAAGOB010000009">
    <property type="protein sequence ID" value="NED97125.1"/>
    <property type="molecule type" value="Genomic_DNA"/>
</dbReference>
<evidence type="ECO:0000313" key="2">
    <source>
        <dbReference type="Proteomes" id="UP000469185"/>
    </source>
</evidence>